<keyword evidence="10 15" id="KW-0949">S-adenosyl-L-methionine</keyword>
<feature type="domain" description="tRNA methyltransferase TRMD/TRM10-type" evidence="18">
    <location>
        <begin position="1"/>
        <end position="223"/>
    </location>
</feature>
<evidence type="ECO:0000256" key="7">
    <source>
        <dbReference type="ARBA" id="ARBA00022490"/>
    </source>
</evidence>
<evidence type="ECO:0000256" key="17">
    <source>
        <dbReference type="RuleBase" id="RU003464"/>
    </source>
</evidence>
<evidence type="ECO:0000313" key="19">
    <source>
        <dbReference type="EMBL" id="HDL89584.1"/>
    </source>
</evidence>
<gene>
    <name evidence="15 19" type="primary">trmD</name>
    <name evidence="19" type="ORF">ENG14_01625</name>
</gene>
<evidence type="ECO:0000256" key="6">
    <source>
        <dbReference type="ARBA" id="ARBA00014679"/>
    </source>
</evidence>
<dbReference type="InterPro" id="IPR023148">
    <property type="entry name" value="tRNA_m1G_MeTrfase_C_sf"/>
</dbReference>
<dbReference type="PIRSF" id="PIRSF000386">
    <property type="entry name" value="tRNA_mtase"/>
    <property type="match status" value="1"/>
</dbReference>
<dbReference type="NCBIfam" id="TIGR00088">
    <property type="entry name" value="trmD"/>
    <property type="match status" value="1"/>
</dbReference>
<dbReference type="InterPro" id="IPR002649">
    <property type="entry name" value="tRNA_m1G_MeTrfase_TrmD"/>
</dbReference>
<keyword evidence="11 15" id="KW-0819">tRNA processing</keyword>
<dbReference type="SUPFAM" id="SSF75217">
    <property type="entry name" value="alpha/beta knot"/>
    <property type="match status" value="1"/>
</dbReference>
<dbReference type="PANTHER" id="PTHR46417">
    <property type="entry name" value="TRNA (GUANINE-N(1)-)-METHYLTRANSFERASE"/>
    <property type="match status" value="1"/>
</dbReference>
<sequence length="244" mass="27646">MIIDILTIFPSFFNTPLKESLLGKAIEKRIISIRVHDIRQYATDKHKTVDDRPYGGGAGMVMKVEPIVRAIEALQKLPPKGWILLLSPQGNIFTQKKARQLSSLPRLILICGRYEGIDDRISNFIDEEVSIGDYVLSGGEVAALVLIDAVARLIPGVVGNVESVISESFERCLLEYPQFTRPRDFRGYKVPEILISGNHEAIRRWRIKQSILRTKKRRPDLFSKAVLTDEEKAILHEIEEGNDQ</sequence>
<evidence type="ECO:0000256" key="2">
    <source>
        <dbReference type="ARBA" id="ARBA00004496"/>
    </source>
</evidence>
<reference evidence="19" key="1">
    <citation type="journal article" date="2020" name="mSystems">
        <title>Genome- and Community-Level Interaction Insights into Carbon Utilization and Element Cycling Functions of Hydrothermarchaeota in Hydrothermal Sediment.</title>
        <authorList>
            <person name="Zhou Z."/>
            <person name="Liu Y."/>
            <person name="Xu W."/>
            <person name="Pan J."/>
            <person name="Luo Z.H."/>
            <person name="Li M."/>
        </authorList>
    </citation>
    <scope>NUCLEOTIDE SEQUENCE [LARGE SCALE GENOMIC DNA]</scope>
    <source>
        <strain evidence="19">HyVt-19</strain>
    </source>
</reference>
<dbReference type="GO" id="GO:0052906">
    <property type="term" value="F:tRNA (guanine(37)-N1)-methyltransferase activity"/>
    <property type="evidence" value="ECO:0007669"/>
    <property type="project" value="UniProtKB-UniRule"/>
</dbReference>
<feature type="binding site" evidence="15 16">
    <location>
        <begin position="131"/>
        <end position="136"/>
    </location>
    <ligand>
        <name>S-adenosyl-L-methionine</name>
        <dbReference type="ChEBI" id="CHEBI:59789"/>
    </ligand>
</feature>
<comment type="similarity">
    <text evidence="3 15 17">Belongs to the RNA methyltransferase TrmD family.</text>
</comment>
<dbReference type="Proteomes" id="UP000886355">
    <property type="component" value="Unassembled WGS sequence"/>
</dbReference>
<evidence type="ECO:0000256" key="12">
    <source>
        <dbReference type="ARBA" id="ARBA00029736"/>
    </source>
</evidence>
<dbReference type="Gene3D" id="3.40.1280.10">
    <property type="match status" value="1"/>
</dbReference>
<keyword evidence="7 15" id="KW-0963">Cytoplasm</keyword>
<dbReference type="InterPro" id="IPR016009">
    <property type="entry name" value="tRNA_MeTrfase_TRMD/TRM10"/>
</dbReference>
<dbReference type="AlphaFoldDB" id="A0A7C0WRG2"/>
<dbReference type="NCBIfam" id="NF000648">
    <property type="entry name" value="PRK00026.1"/>
    <property type="match status" value="1"/>
</dbReference>
<protein>
    <recommendedName>
        <fullName evidence="6 15">tRNA (guanine-N(1)-)-methyltransferase</fullName>
        <ecNumber evidence="5 15">2.1.1.228</ecNumber>
    </recommendedName>
    <alternativeName>
        <fullName evidence="12 15">M1G-methyltransferase</fullName>
    </alternativeName>
    <alternativeName>
        <fullName evidence="13 15">tRNA [GM37] methyltransferase</fullName>
    </alternativeName>
</protein>
<comment type="subunit">
    <text evidence="4 15 17">Homodimer.</text>
</comment>
<evidence type="ECO:0000256" key="4">
    <source>
        <dbReference type="ARBA" id="ARBA00011738"/>
    </source>
</evidence>
<evidence type="ECO:0000256" key="16">
    <source>
        <dbReference type="PIRSR" id="PIRSR000386-1"/>
    </source>
</evidence>
<feature type="binding site" evidence="15 16">
    <location>
        <position position="112"/>
    </location>
    <ligand>
        <name>S-adenosyl-L-methionine</name>
        <dbReference type="ChEBI" id="CHEBI:59789"/>
    </ligand>
</feature>
<comment type="catalytic activity">
    <reaction evidence="14 15 17">
        <text>guanosine(37) in tRNA + S-adenosyl-L-methionine = N(1)-methylguanosine(37) in tRNA + S-adenosyl-L-homocysteine + H(+)</text>
        <dbReference type="Rhea" id="RHEA:36899"/>
        <dbReference type="Rhea" id="RHEA-COMP:10145"/>
        <dbReference type="Rhea" id="RHEA-COMP:10147"/>
        <dbReference type="ChEBI" id="CHEBI:15378"/>
        <dbReference type="ChEBI" id="CHEBI:57856"/>
        <dbReference type="ChEBI" id="CHEBI:59789"/>
        <dbReference type="ChEBI" id="CHEBI:73542"/>
        <dbReference type="ChEBI" id="CHEBI:74269"/>
        <dbReference type="EC" id="2.1.1.228"/>
    </reaction>
</comment>
<proteinExistence type="inferred from homology"/>
<evidence type="ECO:0000256" key="15">
    <source>
        <dbReference type="HAMAP-Rule" id="MF_00605"/>
    </source>
</evidence>
<comment type="subcellular location">
    <subcellularLocation>
        <location evidence="2 15 17">Cytoplasm</location>
    </subcellularLocation>
</comment>
<dbReference type="Gene3D" id="1.10.1270.20">
    <property type="entry name" value="tRNA(m1g37)methyltransferase, domain 2"/>
    <property type="match status" value="1"/>
</dbReference>
<comment type="caution">
    <text evidence="19">The sequence shown here is derived from an EMBL/GenBank/DDBJ whole genome shotgun (WGS) entry which is preliminary data.</text>
</comment>
<evidence type="ECO:0000259" key="18">
    <source>
        <dbReference type="Pfam" id="PF01746"/>
    </source>
</evidence>
<dbReference type="EC" id="2.1.1.228" evidence="5 15"/>
<organism evidence="19">
    <name type="scientific">Thermodesulforhabdus norvegica</name>
    <dbReference type="NCBI Taxonomy" id="39841"/>
    <lineage>
        <taxon>Bacteria</taxon>
        <taxon>Pseudomonadati</taxon>
        <taxon>Thermodesulfobacteriota</taxon>
        <taxon>Syntrophobacteria</taxon>
        <taxon>Syntrophobacterales</taxon>
        <taxon>Thermodesulforhabdaceae</taxon>
        <taxon>Thermodesulforhabdus</taxon>
    </lineage>
</organism>
<keyword evidence="8 15" id="KW-0489">Methyltransferase</keyword>
<dbReference type="GO" id="GO:0005829">
    <property type="term" value="C:cytosol"/>
    <property type="evidence" value="ECO:0007669"/>
    <property type="project" value="TreeGrafter"/>
</dbReference>
<dbReference type="PANTHER" id="PTHR46417:SF1">
    <property type="entry name" value="TRNA (GUANINE-N(1)-)-METHYLTRANSFERASE"/>
    <property type="match status" value="1"/>
</dbReference>
<evidence type="ECO:0000256" key="1">
    <source>
        <dbReference type="ARBA" id="ARBA00002634"/>
    </source>
</evidence>
<dbReference type="Pfam" id="PF01746">
    <property type="entry name" value="tRNA_m1G_MT"/>
    <property type="match status" value="1"/>
</dbReference>
<evidence type="ECO:0000256" key="13">
    <source>
        <dbReference type="ARBA" id="ARBA00033392"/>
    </source>
</evidence>
<dbReference type="GO" id="GO:0002939">
    <property type="term" value="P:tRNA N1-guanine methylation"/>
    <property type="evidence" value="ECO:0007669"/>
    <property type="project" value="TreeGrafter"/>
</dbReference>
<evidence type="ECO:0000256" key="10">
    <source>
        <dbReference type="ARBA" id="ARBA00022691"/>
    </source>
</evidence>
<dbReference type="FunFam" id="1.10.1270.20:FF:000001">
    <property type="entry name" value="tRNA (guanine-N(1)-)-methyltransferase"/>
    <property type="match status" value="1"/>
</dbReference>
<evidence type="ECO:0000256" key="9">
    <source>
        <dbReference type="ARBA" id="ARBA00022679"/>
    </source>
</evidence>
<evidence type="ECO:0000256" key="3">
    <source>
        <dbReference type="ARBA" id="ARBA00007630"/>
    </source>
</evidence>
<evidence type="ECO:0000256" key="8">
    <source>
        <dbReference type="ARBA" id="ARBA00022603"/>
    </source>
</evidence>
<dbReference type="CDD" id="cd18080">
    <property type="entry name" value="TrmD-like"/>
    <property type="match status" value="1"/>
</dbReference>
<dbReference type="InterPro" id="IPR029026">
    <property type="entry name" value="tRNA_m1G_MTases_N"/>
</dbReference>
<evidence type="ECO:0000256" key="11">
    <source>
        <dbReference type="ARBA" id="ARBA00022694"/>
    </source>
</evidence>
<dbReference type="FunFam" id="3.40.1280.10:FF:000001">
    <property type="entry name" value="tRNA (guanine-N(1)-)-methyltransferase"/>
    <property type="match status" value="1"/>
</dbReference>
<evidence type="ECO:0000256" key="14">
    <source>
        <dbReference type="ARBA" id="ARBA00047783"/>
    </source>
</evidence>
<dbReference type="HAMAP" id="MF_00605">
    <property type="entry name" value="TrmD"/>
    <property type="match status" value="1"/>
</dbReference>
<comment type="function">
    <text evidence="1 15 17">Specifically methylates guanosine-37 in various tRNAs.</text>
</comment>
<accession>A0A7C0WRG2</accession>
<keyword evidence="9 15" id="KW-0808">Transferase</keyword>
<dbReference type="InterPro" id="IPR029028">
    <property type="entry name" value="Alpha/beta_knot_MTases"/>
</dbReference>
<name>A0A7C0WRG2_9BACT</name>
<evidence type="ECO:0000256" key="5">
    <source>
        <dbReference type="ARBA" id="ARBA00012807"/>
    </source>
</evidence>
<dbReference type="EMBL" id="DQZW01000078">
    <property type="protein sequence ID" value="HDL89584.1"/>
    <property type="molecule type" value="Genomic_DNA"/>
</dbReference>